<comment type="similarity">
    <text evidence="1">Belongs to the RRP12 family.</text>
</comment>
<dbReference type="AlphaFoldDB" id="A0A2U1MPK8"/>
<evidence type="ECO:0000256" key="1">
    <source>
        <dbReference type="ARBA" id="ARBA00007690"/>
    </source>
</evidence>
<dbReference type="SUPFAM" id="SSF48371">
    <property type="entry name" value="ARM repeat"/>
    <property type="match status" value="1"/>
</dbReference>
<feature type="domain" description="RRP12 HEAT" evidence="3">
    <location>
        <begin position="313"/>
        <end position="492"/>
    </location>
</feature>
<feature type="compositionally biased region" description="Basic and acidic residues" evidence="2">
    <location>
        <begin position="1003"/>
        <end position="1013"/>
    </location>
</feature>
<protein>
    <submittedName>
        <fullName evidence="5">ARM repeat superfamily protein</fullName>
    </submittedName>
</protein>
<dbReference type="Proteomes" id="UP000245207">
    <property type="component" value="Unassembled WGS sequence"/>
</dbReference>
<evidence type="ECO:0000313" key="5">
    <source>
        <dbReference type="EMBL" id="PWA63144.1"/>
    </source>
</evidence>
<keyword evidence="6" id="KW-1185">Reference proteome</keyword>
<feature type="compositionally biased region" description="Basic and acidic residues" evidence="2">
    <location>
        <begin position="965"/>
        <end position="983"/>
    </location>
</feature>
<dbReference type="InterPro" id="IPR011989">
    <property type="entry name" value="ARM-like"/>
</dbReference>
<dbReference type="InterPro" id="IPR012978">
    <property type="entry name" value="HEAT_RRP12"/>
</dbReference>
<dbReference type="Pfam" id="PF25772">
    <property type="entry name" value="HEAT_RRP12_N"/>
    <property type="match status" value="1"/>
</dbReference>
<evidence type="ECO:0000259" key="4">
    <source>
        <dbReference type="Pfam" id="PF25772"/>
    </source>
</evidence>
<feature type="compositionally biased region" description="Basic residues" evidence="2">
    <location>
        <begin position="984"/>
        <end position="1002"/>
    </location>
</feature>
<evidence type="ECO:0000313" key="6">
    <source>
        <dbReference type="Proteomes" id="UP000245207"/>
    </source>
</evidence>
<gene>
    <name evidence="5" type="ORF">CTI12_AA356860</name>
</gene>
<dbReference type="OrthoDB" id="2192888at2759"/>
<name>A0A2U1MPK8_ARTAN</name>
<dbReference type="InterPro" id="IPR057860">
    <property type="entry name" value="HEAT_RRP12_N"/>
</dbReference>
<reference evidence="5 6" key="1">
    <citation type="journal article" date="2018" name="Mol. Plant">
        <title>The genome of Artemisia annua provides insight into the evolution of Asteraceae family and artemisinin biosynthesis.</title>
        <authorList>
            <person name="Shen Q."/>
            <person name="Zhang L."/>
            <person name="Liao Z."/>
            <person name="Wang S."/>
            <person name="Yan T."/>
            <person name="Shi P."/>
            <person name="Liu M."/>
            <person name="Fu X."/>
            <person name="Pan Q."/>
            <person name="Wang Y."/>
            <person name="Lv Z."/>
            <person name="Lu X."/>
            <person name="Zhang F."/>
            <person name="Jiang W."/>
            <person name="Ma Y."/>
            <person name="Chen M."/>
            <person name="Hao X."/>
            <person name="Li L."/>
            <person name="Tang Y."/>
            <person name="Lv G."/>
            <person name="Zhou Y."/>
            <person name="Sun X."/>
            <person name="Brodelius P.E."/>
            <person name="Rose J.K.C."/>
            <person name="Tang K."/>
        </authorList>
    </citation>
    <scope>NUCLEOTIDE SEQUENCE [LARGE SCALE GENOMIC DNA]</scope>
    <source>
        <strain evidence="6">cv. Huhao1</strain>
        <tissue evidence="5">Leaf</tissue>
    </source>
</reference>
<dbReference type="PANTHER" id="PTHR48412:SF1">
    <property type="entry name" value="ARM REPEAT SUPERFAMILY PROTEIN"/>
    <property type="match status" value="1"/>
</dbReference>
<dbReference type="EMBL" id="PKPP01004703">
    <property type="protein sequence ID" value="PWA63144.1"/>
    <property type="molecule type" value="Genomic_DNA"/>
</dbReference>
<accession>A0A2U1MPK8</accession>
<feature type="compositionally biased region" description="Basic residues" evidence="2">
    <location>
        <begin position="1034"/>
        <end position="1044"/>
    </location>
</feature>
<feature type="region of interest" description="Disordered" evidence="2">
    <location>
        <begin position="927"/>
        <end position="1044"/>
    </location>
</feature>
<dbReference type="Pfam" id="PF08161">
    <property type="entry name" value="RRP12_HEAT"/>
    <property type="match status" value="1"/>
</dbReference>
<dbReference type="InterPro" id="IPR016024">
    <property type="entry name" value="ARM-type_fold"/>
</dbReference>
<sequence>MWLGITLEHANTWEGGGERATIDALSSTSASADVDVDAVSALSSFLSIVLPLVEKKGGIGKEKAGEAVEIVVGMVVGRKCEGLSVSSVRGLVKCLGVLLEFCDLEDWESVKLGFETLLKFSVDKRPKVRKCAQECVVKVFKSFQSPLVIKMASKMVLKSFKAYMSSAVKTMASSSADGSKDDNLSKCEHLEVLHMINLLKFLVPCLPSEVVSKAVVELEKAISSKFSPLTRHVFDVLEEILRFLEAGSTFPDTVKIVTTLASYMSKKQNPVDTVFSAAALLDNFLSKFQVGDTDKWNRHYSLIIGSIAGLLTSEATAAKASNILKEMINRHIDVDFLSSSETISTDVNNVESKESRILKSVCDALLKVLSRGIPNEHTLAVISELFIKLGKSSHVYMESILLKLATFMTVASGNTPDLKHLQECMGSAVIAIGPETLLAVLPISLDAKDQTCSNVWLIPILKDYATGSSLGFFIESIVPLAESFQEACQKAVGREYNFIMELICPFCQLKTKVLIPHIRKDAIMLEHIAIALQLLVKQNRSFLGTDQGDDAVSNPPKTSYSKKTATKNIKALASCSEALLKAFTKVFFKVSPKKRAFIKDTIGCLALITDSSAIKRIFLSSVKRLEHKVSVDKVNAKRCLILELASSIVGAASMDLIDLIYNFIKQSLQEEDKNIQLAAYATLYKILEGSSEFCSSKFEDLMDLLLGLTSPVDETSLRWRFSCFRNLLIHSIEITLDGENTHGFRMLNEIIVTLKDAKEENRKVAYDILLGMSSSLQKTSASIEKGPYYEFVSMIMGYLSGSSPQIKSGAVSALSLVIYNDSKICTLLPDLLPSILELLHSKAIEVIKAVLGFLKVLALSLQAKDMQNFLPDILSKLLPWSSVSRHHFKSKVTVILEIMMRKCGSASVKSLVPEKYRDFVKDVLENRQNKTSSHEGVSTETDAELSETAPKSRQDRNPKTGGRFTKKEYPTDNRKRKWDDKNSSHKPRKFSHGGNNVHRKKEEKHSGHAKSTDRPSQGGKRKNTNFKRDDSGVKRQKQWTKSNK</sequence>
<dbReference type="PANTHER" id="PTHR48412">
    <property type="entry name" value="ARM REPEAT SUPERFAMILY PROTEIN"/>
    <property type="match status" value="1"/>
</dbReference>
<dbReference type="STRING" id="35608.A0A2U1MPK8"/>
<feature type="compositionally biased region" description="Polar residues" evidence="2">
    <location>
        <begin position="929"/>
        <end position="940"/>
    </location>
</feature>
<evidence type="ECO:0000259" key="3">
    <source>
        <dbReference type="Pfam" id="PF08161"/>
    </source>
</evidence>
<comment type="caution">
    <text evidence="5">The sequence shown here is derived from an EMBL/GenBank/DDBJ whole genome shotgun (WGS) entry which is preliminary data.</text>
</comment>
<dbReference type="Gene3D" id="1.25.10.10">
    <property type="entry name" value="Leucine-rich Repeat Variant"/>
    <property type="match status" value="2"/>
</dbReference>
<feature type="domain" description="RRP12 N-terminal HEAT" evidence="4">
    <location>
        <begin position="20"/>
        <end position="242"/>
    </location>
</feature>
<proteinExistence type="inferred from homology"/>
<organism evidence="5 6">
    <name type="scientific">Artemisia annua</name>
    <name type="common">Sweet wormwood</name>
    <dbReference type="NCBI Taxonomy" id="35608"/>
    <lineage>
        <taxon>Eukaryota</taxon>
        <taxon>Viridiplantae</taxon>
        <taxon>Streptophyta</taxon>
        <taxon>Embryophyta</taxon>
        <taxon>Tracheophyta</taxon>
        <taxon>Spermatophyta</taxon>
        <taxon>Magnoliopsida</taxon>
        <taxon>eudicotyledons</taxon>
        <taxon>Gunneridae</taxon>
        <taxon>Pentapetalae</taxon>
        <taxon>asterids</taxon>
        <taxon>campanulids</taxon>
        <taxon>Asterales</taxon>
        <taxon>Asteraceae</taxon>
        <taxon>Asteroideae</taxon>
        <taxon>Anthemideae</taxon>
        <taxon>Artemisiinae</taxon>
        <taxon>Artemisia</taxon>
    </lineage>
</organism>
<evidence type="ECO:0000256" key="2">
    <source>
        <dbReference type="SAM" id="MobiDB-lite"/>
    </source>
</evidence>